<evidence type="ECO:0000256" key="1">
    <source>
        <dbReference type="ARBA" id="ARBA00022491"/>
    </source>
</evidence>
<dbReference type="InterPro" id="IPR009061">
    <property type="entry name" value="DNA-bd_dom_put_sf"/>
</dbReference>
<dbReference type="KEGG" id="cthd:CDO33_06860"/>
<dbReference type="CDD" id="cd04764">
    <property type="entry name" value="HTH_MlrA-like_sg1"/>
    <property type="match status" value="1"/>
</dbReference>
<evidence type="ECO:0000256" key="2">
    <source>
        <dbReference type="ARBA" id="ARBA00023015"/>
    </source>
</evidence>
<dbReference type="Gene3D" id="1.10.1660.10">
    <property type="match status" value="1"/>
</dbReference>
<gene>
    <name evidence="6" type="ORF">CDQ84_04850</name>
</gene>
<evidence type="ECO:0000313" key="6">
    <source>
        <dbReference type="EMBL" id="PNU00759.1"/>
    </source>
</evidence>
<protein>
    <submittedName>
        <fullName evidence="6">MerR family transcriptional regulator</fullName>
    </submittedName>
</protein>
<dbReference type="SUPFAM" id="SSF46955">
    <property type="entry name" value="Putative DNA-binding domain"/>
    <property type="match status" value="1"/>
</dbReference>
<dbReference type="GO" id="GO:0003677">
    <property type="term" value="F:DNA binding"/>
    <property type="evidence" value="ECO:0007669"/>
    <property type="project" value="UniProtKB-KW"/>
</dbReference>
<dbReference type="PANTHER" id="PTHR30204:SF69">
    <property type="entry name" value="MERR-FAMILY TRANSCRIPTIONAL REGULATOR"/>
    <property type="match status" value="1"/>
</dbReference>
<dbReference type="Proteomes" id="UP000236151">
    <property type="component" value="Unassembled WGS sequence"/>
</dbReference>
<dbReference type="GO" id="GO:0003700">
    <property type="term" value="F:DNA-binding transcription factor activity"/>
    <property type="evidence" value="ECO:0007669"/>
    <property type="project" value="InterPro"/>
</dbReference>
<keyword evidence="2" id="KW-0805">Transcription regulation</keyword>
<evidence type="ECO:0000256" key="4">
    <source>
        <dbReference type="ARBA" id="ARBA00023163"/>
    </source>
</evidence>
<dbReference type="Pfam" id="PF13411">
    <property type="entry name" value="MerR_1"/>
    <property type="match status" value="1"/>
</dbReference>
<evidence type="ECO:0000313" key="7">
    <source>
        <dbReference type="Proteomes" id="UP000236151"/>
    </source>
</evidence>
<keyword evidence="1" id="KW-0678">Repressor</keyword>
<dbReference type="PANTHER" id="PTHR30204">
    <property type="entry name" value="REDOX-CYCLING DRUG-SENSING TRANSCRIPTIONAL ACTIVATOR SOXR"/>
    <property type="match status" value="1"/>
</dbReference>
<dbReference type="SMART" id="SM00422">
    <property type="entry name" value="HTH_MERR"/>
    <property type="match status" value="1"/>
</dbReference>
<comment type="caution">
    <text evidence="6">The sequence shown here is derived from an EMBL/GenBank/DDBJ whole genome shotgun (WGS) entry which is preliminary data.</text>
</comment>
<evidence type="ECO:0000256" key="3">
    <source>
        <dbReference type="ARBA" id="ARBA00023125"/>
    </source>
</evidence>
<name>A0A2K2FPQ7_9CLOT</name>
<dbReference type="AlphaFoldDB" id="A0A2K2FPQ7"/>
<dbReference type="InterPro" id="IPR047057">
    <property type="entry name" value="MerR_fam"/>
</dbReference>
<keyword evidence="4" id="KW-0804">Transcription</keyword>
<dbReference type="RefSeq" id="WP_103080593.1">
    <property type="nucleotide sequence ID" value="NZ_CP021850.1"/>
</dbReference>
<dbReference type="EMBL" id="NIOJ01000007">
    <property type="protein sequence ID" value="PNU00759.1"/>
    <property type="molecule type" value="Genomic_DNA"/>
</dbReference>
<keyword evidence="7" id="KW-1185">Reference proteome</keyword>
<dbReference type="OrthoDB" id="9811174at2"/>
<accession>A0A2K2FPQ7</accession>
<dbReference type="InterPro" id="IPR000551">
    <property type="entry name" value="MerR-type_HTH_dom"/>
</dbReference>
<sequence length="186" mass="21836">MDIIKDRYTITELSEQLSVTDHTLRYYEKEFGICVPKDERGRRYYTSELANLMYQIKNMRNEGLEIKAIKKILHSENMLPTPPPLASENYVTTVVPAEVSTNSTNFKQFFDEFKNEISANVAAEVSSARDHLSRELNKTKLELGACVENSMRRLETKLDKHFSEVDRSLAEWRDRKKKSFLRRFFK</sequence>
<organism evidence="6 7">
    <name type="scientific">Clostridium thermosuccinogenes</name>
    <dbReference type="NCBI Taxonomy" id="84032"/>
    <lineage>
        <taxon>Bacteria</taxon>
        <taxon>Bacillati</taxon>
        <taxon>Bacillota</taxon>
        <taxon>Clostridia</taxon>
        <taxon>Eubacteriales</taxon>
        <taxon>Clostridiaceae</taxon>
        <taxon>Clostridium</taxon>
    </lineage>
</organism>
<reference evidence="6 7" key="1">
    <citation type="submission" date="2017-06" db="EMBL/GenBank/DDBJ databases">
        <title>Investigating the central metabolism of Clostridium thermosuccinogenes.</title>
        <authorList>
            <person name="Koendjbiharie J.G."/>
            <person name="van Kranenburg R."/>
        </authorList>
    </citation>
    <scope>NUCLEOTIDE SEQUENCE [LARGE SCALE GENOMIC DNA]</scope>
    <source>
        <strain evidence="6 7">DSM 5806</strain>
    </source>
</reference>
<proteinExistence type="predicted"/>
<dbReference type="PROSITE" id="PS50937">
    <property type="entry name" value="HTH_MERR_2"/>
    <property type="match status" value="1"/>
</dbReference>
<evidence type="ECO:0000259" key="5">
    <source>
        <dbReference type="PROSITE" id="PS50937"/>
    </source>
</evidence>
<feature type="domain" description="HTH merR-type" evidence="5">
    <location>
        <begin position="7"/>
        <end position="75"/>
    </location>
</feature>
<keyword evidence="3" id="KW-0238">DNA-binding</keyword>